<dbReference type="EMBL" id="BARU01025615">
    <property type="protein sequence ID" value="GAH68532.1"/>
    <property type="molecule type" value="Genomic_DNA"/>
</dbReference>
<dbReference type="PANTHER" id="PTHR42957:SF1">
    <property type="entry name" value="HELICASE MJ1565-RELATED"/>
    <property type="match status" value="1"/>
</dbReference>
<dbReference type="InterPro" id="IPR008571">
    <property type="entry name" value="HerA-like"/>
</dbReference>
<protein>
    <recommendedName>
        <fullName evidence="2">ATP-binding protein</fullName>
    </recommendedName>
</protein>
<gene>
    <name evidence="1" type="ORF">S03H2_41249</name>
</gene>
<evidence type="ECO:0008006" key="2">
    <source>
        <dbReference type="Google" id="ProtNLM"/>
    </source>
</evidence>
<dbReference type="PANTHER" id="PTHR42957">
    <property type="entry name" value="HELICASE MJ1565-RELATED"/>
    <property type="match status" value="1"/>
</dbReference>
<organism evidence="1">
    <name type="scientific">marine sediment metagenome</name>
    <dbReference type="NCBI Taxonomy" id="412755"/>
    <lineage>
        <taxon>unclassified sequences</taxon>
        <taxon>metagenomes</taxon>
        <taxon>ecological metagenomes</taxon>
    </lineage>
</organism>
<comment type="caution">
    <text evidence="1">The sequence shown here is derived from an EMBL/GenBank/DDBJ whole genome shotgun (WGS) entry which is preliminary data.</text>
</comment>
<name>X1HGI7_9ZZZZ</name>
<dbReference type="AlphaFoldDB" id="X1HGI7"/>
<dbReference type="SUPFAM" id="SSF52540">
    <property type="entry name" value="P-loop containing nucleoside triphosphate hydrolases"/>
    <property type="match status" value="1"/>
</dbReference>
<reference evidence="1" key="1">
    <citation type="journal article" date="2014" name="Front. Microbiol.">
        <title>High frequency of phylogenetically diverse reductive dehalogenase-homologous genes in deep subseafloor sedimentary metagenomes.</title>
        <authorList>
            <person name="Kawai M."/>
            <person name="Futagami T."/>
            <person name="Toyoda A."/>
            <person name="Takaki Y."/>
            <person name="Nishi S."/>
            <person name="Hori S."/>
            <person name="Arai W."/>
            <person name="Tsubouchi T."/>
            <person name="Morono Y."/>
            <person name="Uchiyama I."/>
            <person name="Ito T."/>
            <person name="Fujiyama A."/>
            <person name="Inagaki F."/>
            <person name="Takami H."/>
        </authorList>
    </citation>
    <scope>NUCLEOTIDE SEQUENCE</scope>
    <source>
        <strain evidence="1">Expedition CK06-06</strain>
    </source>
</reference>
<evidence type="ECO:0000313" key="1">
    <source>
        <dbReference type="EMBL" id="GAH68532.1"/>
    </source>
</evidence>
<dbReference type="Gene3D" id="3.40.50.300">
    <property type="entry name" value="P-loop containing nucleotide triphosphate hydrolases"/>
    <property type="match status" value="1"/>
</dbReference>
<feature type="non-terminal residue" evidence="1">
    <location>
        <position position="1"/>
    </location>
</feature>
<dbReference type="InterPro" id="IPR027417">
    <property type="entry name" value="P-loop_NTPase"/>
</dbReference>
<accession>X1HGI7</accession>
<proteinExistence type="predicted"/>
<sequence>FITLQEISNTKATLHITEMYLSTLFSIAKDSARELPPVLVVVDEAHTVMPESGTVGLGDYESRGLVGKIAQIALQGRKYRIGLLVIAQRTATVSKSVLTQCNNIVTFSCFDDTSLKFLSNCLGPDHVKLIPNLPRLHAIVHGPAFRTDRPLVVEIPYDQEKDYDAIFFREVSHEENAT</sequence>